<dbReference type="InterPro" id="IPR016169">
    <property type="entry name" value="FAD-bd_PCMH_sub2"/>
</dbReference>
<dbReference type="GO" id="GO:0016020">
    <property type="term" value="C:membrane"/>
    <property type="evidence" value="ECO:0007669"/>
    <property type="project" value="InterPro"/>
</dbReference>
<dbReference type="GO" id="GO:0003885">
    <property type="term" value="F:D-arabinono-1,4-lactone oxidase activity"/>
    <property type="evidence" value="ECO:0007669"/>
    <property type="project" value="InterPro"/>
</dbReference>
<dbReference type="Gene3D" id="3.30.70.2520">
    <property type="match status" value="1"/>
</dbReference>
<dbReference type="InterPro" id="IPR016167">
    <property type="entry name" value="FAD-bd_PCMH_sub1"/>
</dbReference>
<dbReference type="PANTHER" id="PTHR43762">
    <property type="entry name" value="L-GULONOLACTONE OXIDASE"/>
    <property type="match status" value="1"/>
</dbReference>
<dbReference type="SUPFAM" id="SSF56176">
    <property type="entry name" value="FAD-binding/transporter-associated domain-like"/>
    <property type="match status" value="1"/>
</dbReference>
<protein>
    <submittedName>
        <fullName evidence="3">D-arabinono-1,4-lactone oxidase</fullName>
    </submittedName>
</protein>
<evidence type="ECO:0000313" key="3">
    <source>
        <dbReference type="EMBL" id="XBH21790.1"/>
    </source>
</evidence>
<dbReference type="InterPro" id="IPR016171">
    <property type="entry name" value="Vanillyl_alc_oxidase_C-sub2"/>
</dbReference>
<organism evidence="3">
    <name type="scientific">Jonesiaceae bacterium BS-20</name>
    <dbReference type="NCBI Taxonomy" id="3120821"/>
    <lineage>
        <taxon>Bacteria</taxon>
        <taxon>Bacillati</taxon>
        <taxon>Actinomycetota</taxon>
        <taxon>Actinomycetes</taxon>
        <taxon>Micrococcales</taxon>
        <taxon>Jonesiaceae</taxon>
    </lineage>
</organism>
<reference evidence="3" key="1">
    <citation type="submission" date="2024-02" db="EMBL/GenBank/DDBJ databases">
        <title>Tomenella chthoni gen. nov. sp. nov., a member of the family Jonesiaceae isolated from bat guano.</title>
        <authorList>
            <person name="Miller S.L."/>
            <person name="King J."/>
            <person name="Sankaranarayanan K."/>
            <person name="Lawson P.A."/>
        </authorList>
    </citation>
    <scope>NUCLEOTIDE SEQUENCE</scope>
    <source>
        <strain evidence="3">BS-20</strain>
    </source>
</reference>
<dbReference type="InterPro" id="IPR016166">
    <property type="entry name" value="FAD-bd_PCMH"/>
</dbReference>
<evidence type="ECO:0000259" key="2">
    <source>
        <dbReference type="PROSITE" id="PS51387"/>
    </source>
</evidence>
<dbReference type="EMBL" id="CP146203">
    <property type="protein sequence ID" value="XBH21790.1"/>
    <property type="molecule type" value="Genomic_DNA"/>
</dbReference>
<dbReference type="PANTHER" id="PTHR43762:SF1">
    <property type="entry name" value="D-ARABINONO-1,4-LACTONE OXIDASE"/>
    <property type="match status" value="1"/>
</dbReference>
<gene>
    <name evidence="3" type="ORF">V5R04_00760</name>
</gene>
<dbReference type="AlphaFoldDB" id="A0AAU7DVQ3"/>
<dbReference type="Gene3D" id="3.30.465.10">
    <property type="match status" value="1"/>
</dbReference>
<dbReference type="Pfam" id="PF01565">
    <property type="entry name" value="FAD_binding_4"/>
    <property type="match status" value="1"/>
</dbReference>
<dbReference type="Gene3D" id="3.30.43.10">
    <property type="entry name" value="Uridine Diphospho-n-acetylenolpyruvylglucosamine Reductase, domain 2"/>
    <property type="match status" value="1"/>
</dbReference>
<dbReference type="Gene3D" id="1.10.45.10">
    <property type="entry name" value="Vanillyl-alcohol Oxidase, Chain A, domain 4"/>
    <property type="match status" value="1"/>
</dbReference>
<dbReference type="PIRSF" id="PIRSF000136">
    <property type="entry name" value="LGO_GLO"/>
    <property type="match status" value="1"/>
</dbReference>
<keyword evidence="1" id="KW-0560">Oxidoreductase</keyword>
<feature type="domain" description="FAD-binding PCMH-type" evidence="2">
    <location>
        <begin position="20"/>
        <end position="195"/>
    </location>
</feature>
<dbReference type="Pfam" id="PF04030">
    <property type="entry name" value="ALO"/>
    <property type="match status" value="1"/>
</dbReference>
<accession>A0AAU7DVQ3</accession>
<dbReference type="PROSITE" id="PS51387">
    <property type="entry name" value="FAD_PCMH"/>
    <property type="match status" value="1"/>
</dbReference>
<dbReference type="InterPro" id="IPR006094">
    <property type="entry name" value="Oxid_FAD_bind_N"/>
</dbReference>
<dbReference type="InterPro" id="IPR007173">
    <property type="entry name" value="ALO_C"/>
</dbReference>
<evidence type="ECO:0000256" key="1">
    <source>
        <dbReference type="ARBA" id="ARBA00023002"/>
    </source>
</evidence>
<dbReference type="NCBIfam" id="TIGR01679">
    <property type="entry name" value="bact_FAD_ox"/>
    <property type="match status" value="1"/>
</dbReference>
<sequence length="460" mass="50405">MAKRLSGNEAATWTNWAGSVTSRPHIRQTPSDPMALHRILDQCVAQGYNLRVVGAGHSFSPAAATNGALISLDNFDQLERITPIPGTDGECAVTVGAGIRLHALNALLATHGLAMANLGDIDRQSIAGAISTGTHGTGLSLTGFSAQVLGLRLMLASGEVVETSATQNPHLFQAARLSLGTIGIVIALTLRAVPAFLLHARETPLPLGEVMEHLDGADGYPENNDHFEFYWFPGSSSTLSKFNNRVPNDTPLTAQDGNPAANLARSARLWLDDELLSNGVFQFTNSLTSRVPGLTNTINTVASKALSAREYVAASHDVFVSPRRVRFHEMEYALDRADAREVLTEYLKFMSRKQYAVSFPIEVRFAAKDDVWLSTAYERESIYIAVHQYQNSPYHDYFAAAEQIFKAAGGRPHWGKMHTLNHDDLRERYPRLGDFTALRSELDPTGVFSNYYTNTVFGRV</sequence>
<dbReference type="InterPro" id="IPR036318">
    <property type="entry name" value="FAD-bd_PCMH-like_sf"/>
</dbReference>
<dbReference type="InterPro" id="IPR010031">
    <property type="entry name" value="FAD_lactone_oxidase-like"/>
</dbReference>
<name>A0AAU7DVQ3_9MICO</name>
<dbReference type="GO" id="GO:0071949">
    <property type="term" value="F:FAD binding"/>
    <property type="evidence" value="ECO:0007669"/>
    <property type="project" value="InterPro"/>
</dbReference>
<proteinExistence type="predicted"/>